<feature type="domain" description="ABM" evidence="2">
    <location>
        <begin position="1"/>
        <end position="71"/>
    </location>
</feature>
<evidence type="ECO:0000313" key="4">
    <source>
        <dbReference type="Proteomes" id="UP000655208"/>
    </source>
</evidence>
<evidence type="ECO:0000313" key="3">
    <source>
        <dbReference type="EMBL" id="GGM02033.1"/>
    </source>
</evidence>
<protein>
    <recommendedName>
        <fullName evidence="2">ABM domain-containing protein</fullName>
    </recommendedName>
</protein>
<sequence>MITSVLQLPARAGDVAAVQAFYERRGILERAERFPGCRAVSLLRDLDPGSGRLLVVAEWDDAAAYARWVADPWRAESSAGLLDLLEPLDRPLVAQLYESVGRGGASAGTAPATDPVDTQTSAAVAGTSPAAAVGTPMSTTVPSGASATGAAHILEEQQ</sequence>
<dbReference type="AlphaFoldDB" id="A0A917SWU4"/>
<dbReference type="InterPro" id="IPR007138">
    <property type="entry name" value="ABM_dom"/>
</dbReference>
<feature type="region of interest" description="Disordered" evidence="1">
    <location>
        <begin position="104"/>
        <end position="158"/>
    </location>
</feature>
<comment type="caution">
    <text evidence="3">The sequence shown here is derived from an EMBL/GenBank/DDBJ whole genome shotgun (WGS) entry which is preliminary data.</text>
</comment>
<dbReference type="Proteomes" id="UP000655208">
    <property type="component" value="Unassembled WGS sequence"/>
</dbReference>
<dbReference type="Pfam" id="PF03992">
    <property type="entry name" value="ABM"/>
    <property type="match status" value="1"/>
</dbReference>
<evidence type="ECO:0000259" key="2">
    <source>
        <dbReference type="Pfam" id="PF03992"/>
    </source>
</evidence>
<reference evidence="3" key="1">
    <citation type="journal article" date="2014" name="Int. J. Syst. Evol. Microbiol.">
        <title>Complete genome sequence of Corynebacterium casei LMG S-19264T (=DSM 44701T), isolated from a smear-ripened cheese.</title>
        <authorList>
            <consortium name="US DOE Joint Genome Institute (JGI-PGF)"/>
            <person name="Walter F."/>
            <person name="Albersmeier A."/>
            <person name="Kalinowski J."/>
            <person name="Ruckert C."/>
        </authorList>
    </citation>
    <scope>NUCLEOTIDE SEQUENCE</scope>
    <source>
        <strain evidence="3">CGMCC 4.7308</strain>
    </source>
</reference>
<name>A0A917SWU4_9ACTN</name>
<feature type="compositionally biased region" description="Polar residues" evidence="1">
    <location>
        <begin position="137"/>
        <end position="146"/>
    </location>
</feature>
<feature type="compositionally biased region" description="Low complexity" evidence="1">
    <location>
        <begin position="121"/>
        <end position="136"/>
    </location>
</feature>
<dbReference type="RefSeq" id="WP_188941640.1">
    <property type="nucleotide sequence ID" value="NZ_BMNA01000004.1"/>
</dbReference>
<organism evidence="3 4">
    <name type="scientific">Nakamurella endophytica</name>
    <dbReference type="NCBI Taxonomy" id="1748367"/>
    <lineage>
        <taxon>Bacteria</taxon>
        <taxon>Bacillati</taxon>
        <taxon>Actinomycetota</taxon>
        <taxon>Actinomycetes</taxon>
        <taxon>Nakamurellales</taxon>
        <taxon>Nakamurellaceae</taxon>
        <taxon>Nakamurella</taxon>
    </lineage>
</organism>
<gene>
    <name evidence="3" type="ORF">GCM10011594_22620</name>
</gene>
<keyword evidence="4" id="KW-1185">Reference proteome</keyword>
<reference evidence="3" key="2">
    <citation type="submission" date="2020-09" db="EMBL/GenBank/DDBJ databases">
        <authorList>
            <person name="Sun Q."/>
            <person name="Zhou Y."/>
        </authorList>
    </citation>
    <scope>NUCLEOTIDE SEQUENCE</scope>
    <source>
        <strain evidence="3">CGMCC 4.7308</strain>
    </source>
</reference>
<dbReference type="SUPFAM" id="SSF54909">
    <property type="entry name" value="Dimeric alpha+beta barrel"/>
    <property type="match status" value="1"/>
</dbReference>
<proteinExistence type="predicted"/>
<evidence type="ECO:0000256" key="1">
    <source>
        <dbReference type="SAM" id="MobiDB-lite"/>
    </source>
</evidence>
<dbReference type="InterPro" id="IPR011008">
    <property type="entry name" value="Dimeric_a/b-barrel"/>
</dbReference>
<accession>A0A917SWU4</accession>
<dbReference type="Gene3D" id="3.30.70.100">
    <property type="match status" value="1"/>
</dbReference>
<dbReference type="EMBL" id="BMNA01000004">
    <property type="protein sequence ID" value="GGM02033.1"/>
    <property type="molecule type" value="Genomic_DNA"/>
</dbReference>